<comment type="subcellular location">
    <subcellularLocation>
        <location evidence="1">Nucleus</location>
    </subcellularLocation>
</comment>
<name>A0AAJ7SL14_PETMA</name>
<dbReference type="PANTHER" id="PTHR13293">
    <property type="entry name" value="AKIRIN-RELATED"/>
    <property type="match status" value="1"/>
</dbReference>
<dbReference type="GO" id="GO:0045089">
    <property type="term" value="P:positive regulation of innate immune response"/>
    <property type="evidence" value="ECO:0007669"/>
    <property type="project" value="TreeGrafter"/>
</dbReference>
<dbReference type="GO" id="GO:0005634">
    <property type="term" value="C:nucleus"/>
    <property type="evidence" value="ECO:0007669"/>
    <property type="project" value="UniProtKB-SubCell"/>
</dbReference>
<evidence type="ECO:0000256" key="4">
    <source>
        <dbReference type="SAM" id="MobiDB-lite"/>
    </source>
</evidence>
<accession>A0AAJ7SL14</accession>
<feature type="region of interest" description="Disordered" evidence="4">
    <location>
        <begin position="103"/>
        <end position="144"/>
    </location>
</feature>
<dbReference type="GO" id="GO:0000785">
    <property type="term" value="C:chromatin"/>
    <property type="evidence" value="ECO:0007669"/>
    <property type="project" value="TreeGrafter"/>
</dbReference>
<evidence type="ECO:0000256" key="1">
    <source>
        <dbReference type="ARBA" id="ARBA00004123"/>
    </source>
</evidence>
<protein>
    <submittedName>
        <fullName evidence="6">Akirin-2-like</fullName>
    </submittedName>
</protein>
<dbReference type="Proteomes" id="UP001318040">
    <property type="component" value="Unplaced"/>
</dbReference>
<dbReference type="GO" id="GO:0003712">
    <property type="term" value="F:transcription coregulator activity"/>
    <property type="evidence" value="ECO:0007669"/>
    <property type="project" value="TreeGrafter"/>
</dbReference>
<keyword evidence="5" id="KW-1185">Reference proteome</keyword>
<evidence type="ECO:0000313" key="6">
    <source>
        <dbReference type="RefSeq" id="XP_032800640.1"/>
    </source>
</evidence>
<proteinExistence type="inferred from homology"/>
<gene>
    <name evidence="6" type="primary">LOC116937598</name>
</gene>
<feature type="compositionally biased region" description="Pro residues" evidence="4">
    <location>
        <begin position="108"/>
        <end position="124"/>
    </location>
</feature>
<feature type="compositionally biased region" description="Low complexity" evidence="4">
    <location>
        <begin position="28"/>
        <end position="50"/>
    </location>
</feature>
<keyword evidence="3" id="KW-0539">Nucleus</keyword>
<organism evidence="5 6">
    <name type="scientific">Petromyzon marinus</name>
    <name type="common">Sea lamprey</name>
    <dbReference type="NCBI Taxonomy" id="7757"/>
    <lineage>
        <taxon>Eukaryota</taxon>
        <taxon>Metazoa</taxon>
        <taxon>Chordata</taxon>
        <taxon>Craniata</taxon>
        <taxon>Vertebrata</taxon>
        <taxon>Cyclostomata</taxon>
        <taxon>Hyperoartia</taxon>
        <taxon>Petromyzontiformes</taxon>
        <taxon>Petromyzontidae</taxon>
        <taxon>Petromyzon</taxon>
    </lineage>
</organism>
<evidence type="ECO:0000256" key="3">
    <source>
        <dbReference type="ARBA" id="ARBA00023242"/>
    </source>
</evidence>
<feature type="region of interest" description="Disordered" evidence="4">
    <location>
        <begin position="14"/>
        <end position="66"/>
    </location>
</feature>
<comment type="similarity">
    <text evidence="2">Belongs to the akirin family.</text>
</comment>
<dbReference type="AlphaFoldDB" id="A0AAJ7SL14"/>
<dbReference type="RefSeq" id="XP_032800640.1">
    <property type="nucleotide sequence ID" value="XM_032944749.1"/>
</dbReference>
<dbReference type="KEGG" id="pmrn:116937598"/>
<dbReference type="PANTHER" id="PTHR13293:SF6">
    <property type="entry name" value="AKIRIN-RELATED"/>
    <property type="match status" value="1"/>
</dbReference>
<sequence length="254" mass="27326">MACGATLSLKRAMALDPVQSPKRRRFGPAQPSASSPSSATPSAAAAAASASRHHSSSPMRRYLSVDPSPFAEVSPRVTAEQLVASIRQEFRRLQRRKHLDPAAFVSPACPPPSPPLPLAAPLPPLRADGGRKPPTSPPESPRRCRSVSVVSPCLRSVPAAAAAALSAPCPHRDPPGPLLLTAAAAPTHHSSPLLTLRQVALICERAMREREDSLREEYEGVLTTKLSEQYDAFVKFNHDQMLRRYGERPASYVS</sequence>
<evidence type="ECO:0000313" key="5">
    <source>
        <dbReference type="Proteomes" id="UP001318040"/>
    </source>
</evidence>
<dbReference type="GO" id="GO:0045944">
    <property type="term" value="P:positive regulation of transcription by RNA polymerase II"/>
    <property type="evidence" value="ECO:0007669"/>
    <property type="project" value="TreeGrafter"/>
</dbReference>
<reference evidence="6" key="1">
    <citation type="submission" date="2025-08" db="UniProtKB">
        <authorList>
            <consortium name="RefSeq"/>
        </authorList>
    </citation>
    <scope>IDENTIFICATION</scope>
    <source>
        <tissue evidence="6">Sperm</tissue>
    </source>
</reference>
<evidence type="ECO:0000256" key="2">
    <source>
        <dbReference type="ARBA" id="ARBA00005625"/>
    </source>
</evidence>
<dbReference type="InterPro" id="IPR024132">
    <property type="entry name" value="Akirin"/>
</dbReference>